<dbReference type="PANTHER" id="PTHR21716">
    <property type="entry name" value="TRANSMEMBRANE PROTEIN"/>
    <property type="match status" value="1"/>
</dbReference>
<evidence type="ECO:0000256" key="7">
    <source>
        <dbReference type="ARBA" id="ARBA00023136"/>
    </source>
</evidence>
<keyword evidence="7 9" id="KW-0472">Membrane</keyword>
<feature type="transmembrane region" description="Helical" evidence="9">
    <location>
        <begin position="131"/>
        <end position="156"/>
    </location>
</feature>
<name>A0ABT1A6U1_9PSEU</name>
<evidence type="ECO:0000256" key="3">
    <source>
        <dbReference type="ARBA" id="ARBA00022448"/>
    </source>
</evidence>
<gene>
    <name evidence="10" type="ORF">KDL28_26775</name>
</gene>
<sequence>MGERIPAAVAKVRAANRAVNRAIARPSPSGGRAPTPAVAAAAARRTAVRPPPPRPEVSQADDVKVLVPQGLRVSAAIGWRLLVVVAALLVVGFLVSYLAAVVVPVAIALLLSALLAPAVSTLHDNGVPRGLATALVLIGGLALLGGVLTFVIVTFVRGVPDLGAQLNTSINSIITWLTTGPLHLSNDQLREFQDQILTTIDANQASITASALTTATTIGQTATEALLVIFTLIFFLHGGSSIWQFLLSAVPGRVRTRIDVAGRRGLAALVSYVRATAVVAVVDAVAIGIGLGIMNIPLAVPLAALVFLGAFIPIIGAVVAGSVSVLIALVAQGPIQALIVLAIIIAVMQLEGHVLQPLLLGRAVKLHPLAVVLAIAVGLVVAGIAGALLAVPLLAVLNSGIRSLRSPADEHVDPDQVHTSEPEQSGPDEPGIDRHDELGGHDEDEGRPDADDGPDDRRARAVGGADDEPDGSTADRGRSPVQSPSSPSSSGG</sequence>
<feature type="transmembrane region" description="Helical" evidence="9">
    <location>
        <begin position="326"/>
        <end position="350"/>
    </location>
</feature>
<keyword evidence="11" id="KW-1185">Reference proteome</keyword>
<feature type="compositionally biased region" description="Basic and acidic residues" evidence="8">
    <location>
        <begin position="431"/>
        <end position="441"/>
    </location>
</feature>
<evidence type="ECO:0000256" key="1">
    <source>
        <dbReference type="ARBA" id="ARBA00004651"/>
    </source>
</evidence>
<feature type="transmembrane region" description="Helical" evidence="9">
    <location>
        <begin position="77"/>
        <end position="95"/>
    </location>
</feature>
<feature type="transmembrane region" description="Helical" evidence="9">
    <location>
        <begin position="101"/>
        <end position="119"/>
    </location>
</feature>
<dbReference type="Proteomes" id="UP001165283">
    <property type="component" value="Unassembled WGS sequence"/>
</dbReference>
<dbReference type="InterPro" id="IPR002549">
    <property type="entry name" value="AI-2E-like"/>
</dbReference>
<proteinExistence type="inferred from homology"/>
<feature type="transmembrane region" description="Helical" evidence="9">
    <location>
        <begin position="266"/>
        <end position="293"/>
    </location>
</feature>
<feature type="transmembrane region" description="Helical" evidence="9">
    <location>
        <begin position="225"/>
        <end position="246"/>
    </location>
</feature>
<dbReference type="EMBL" id="JAGSOV010000057">
    <property type="protein sequence ID" value="MCO1658676.1"/>
    <property type="molecule type" value="Genomic_DNA"/>
</dbReference>
<feature type="region of interest" description="Disordered" evidence="8">
    <location>
        <begin position="23"/>
        <end position="59"/>
    </location>
</feature>
<evidence type="ECO:0000256" key="5">
    <source>
        <dbReference type="ARBA" id="ARBA00022692"/>
    </source>
</evidence>
<keyword evidence="4" id="KW-1003">Cell membrane</keyword>
<dbReference type="Pfam" id="PF01594">
    <property type="entry name" value="AI-2E_transport"/>
    <property type="match status" value="1"/>
</dbReference>
<comment type="similarity">
    <text evidence="2">Belongs to the autoinducer-2 exporter (AI-2E) (TC 2.A.86) family.</text>
</comment>
<evidence type="ECO:0000256" key="2">
    <source>
        <dbReference type="ARBA" id="ARBA00009773"/>
    </source>
</evidence>
<organism evidence="10 11">
    <name type="scientific">Pseudonocardia humida</name>
    <dbReference type="NCBI Taxonomy" id="2800819"/>
    <lineage>
        <taxon>Bacteria</taxon>
        <taxon>Bacillati</taxon>
        <taxon>Actinomycetota</taxon>
        <taxon>Actinomycetes</taxon>
        <taxon>Pseudonocardiales</taxon>
        <taxon>Pseudonocardiaceae</taxon>
        <taxon>Pseudonocardia</taxon>
    </lineage>
</organism>
<evidence type="ECO:0000313" key="10">
    <source>
        <dbReference type="EMBL" id="MCO1658676.1"/>
    </source>
</evidence>
<comment type="subcellular location">
    <subcellularLocation>
        <location evidence="1">Cell membrane</location>
        <topology evidence="1">Multi-pass membrane protein</topology>
    </subcellularLocation>
</comment>
<dbReference type="PANTHER" id="PTHR21716:SF53">
    <property type="entry name" value="PERMEASE PERM-RELATED"/>
    <property type="match status" value="1"/>
</dbReference>
<evidence type="ECO:0000313" key="11">
    <source>
        <dbReference type="Proteomes" id="UP001165283"/>
    </source>
</evidence>
<feature type="compositionally biased region" description="Low complexity" evidence="8">
    <location>
        <begin position="479"/>
        <end position="492"/>
    </location>
</feature>
<protein>
    <submittedName>
        <fullName evidence="10">AI-2E family transporter</fullName>
    </submittedName>
</protein>
<evidence type="ECO:0000256" key="9">
    <source>
        <dbReference type="SAM" id="Phobius"/>
    </source>
</evidence>
<feature type="region of interest" description="Disordered" evidence="8">
    <location>
        <begin position="407"/>
        <end position="492"/>
    </location>
</feature>
<reference evidence="10" key="1">
    <citation type="submission" date="2021-04" db="EMBL/GenBank/DDBJ databases">
        <title>Pseudonocardia sp. nov., isolated from sandy soil of mangrove forest.</title>
        <authorList>
            <person name="Zan Z."/>
            <person name="Huang R."/>
            <person name="Liu W."/>
        </authorList>
    </citation>
    <scope>NUCLEOTIDE SEQUENCE</scope>
    <source>
        <strain evidence="10">S2-4</strain>
    </source>
</reference>
<keyword evidence="3" id="KW-0813">Transport</keyword>
<keyword evidence="6 9" id="KW-1133">Transmembrane helix</keyword>
<accession>A0ABT1A6U1</accession>
<comment type="caution">
    <text evidence="10">The sequence shown here is derived from an EMBL/GenBank/DDBJ whole genome shotgun (WGS) entry which is preliminary data.</text>
</comment>
<feature type="compositionally biased region" description="Basic and acidic residues" evidence="8">
    <location>
        <begin position="407"/>
        <end position="421"/>
    </location>
</feature>
<feature type="transmembrane region" description="Helical" evidence="9">
    <location>
        <begin position="370"/>
        <end position="397"/>
    </location>
</feature>
<evidence type="ECO:0000256" key="8">
    <source>
        <dbReference type="SAM" id="MobiDB-lite"/>
    </source>
</evidence>
<feature type="compositionally biased region" description="Basic and acidic residues" evidence="8">
    <location>
        <begin position="447"/>
        <end position="459"/>
    </location>
</feature>
<evidence type="ECO:0000256" key="6">
    <source>
        <dbReference type="ARBA" id="ARBA00022989"/>
    </source>
</evidence>
<keyword evidence="5 9" id="KW-0812">Transmembrane</keyword>
<evidence type="ECO:0000256" key="4">
    <source>
        <dbReference type="ARBA" id="ARBA00022475"/>
    </source>
</evidence>
<feature type="compositionally biased region" description="Low complexity" evidence="8">
    <location>
        <begin position="23"/>
        <end position="45"/>
    </location>
</feature>